<keyword evidence="2" id="KW-1185">Reference proteome</keyword>
<feature type="non-terminal residue" evidence="1">
    <location>
        <position position="1"/>
    </location>
</feature>
<protein>
    <submittedName>
        <fullName evidence="1">Uncharacterized protein</fullName>
    </submittedName>
</protein>
<accession>A0A8J2JBI4</accession>
<reference evidence="1" key="1">
    <citation type="submission" date="2021-06" db="EMBL/GenBank/DDBJ databases">
        <authorList>
            <person name="Hodson N. C."/>
            <person name="Mongue J. A."/>
            <person name="Jaron S. K."/>
        </authorList>
    </citation>
    <scope>NUCLEOTIDE SEQUENCE</scope>
</reference>
<comment type="caution">
    <text evidence="1">The sequence shown here is derived from an EMBL/GenBank/DDBJ whole genome shotgun (WGS) entry which is preliminary data.</text>
</comment>
<dbReference type="EMBL" id="CAJVCH010019719">
    <property type="protein sequence ID" value="CAG7687430.1"/>
    <property type="molecule type" value="Genomic_DNA"/>
</dbReference>
<evidence type="ECO:0000313" key="2">
    <source>
        <dbReference type="Proteomes" id="UP000708208"/>
    </source>
</evidence>
<evidence type="ECO:0000313" key="1">
    <source>
        <dbReference type="EMBL" id="CAG7687430.1"/>
    </source>
</evidence>
<organism evidence="1 2">
    <name type="scientific">Allacma fusca</name>
    <dbReference type="NCBI Taxonomy" id="39272"/>
    <lineage>
        <taxon>Eukaryota</taxon>
        <taxon>Metazoa</taxon>
        <taxon>Ecdysozoa</taxon>
        <taxon>Arthropoda</taxon>
        <taxon>Hexapoda</taxon>
        <taxon>Collembola</taxon>
        <taxon>Symphypleona</taxon>
        <taxon>Sminthuridae</taxon>
        <taxon>Allacma</taxon>
    </lineage>
</organism>
<dbReference type="Proteomes" id="UP000708208">
    <property type="component" value="Unassembled WGS sequence"/>
</dbReference>
<sequence length="78" mass="8921">SYYCVCCVGLTTRARSRIRIFHVNTESIRKALKAVALSAHCVVGLYENRNLILLISKCRNVSKLPQRRKRLTALTLME</sequence>
<gene>
    <name evidence="1" type="ORF">AFUS01_LOCUS3286</name>
</gene>
<name>A0A8J2JBI4_9HEXA</name>
<dbReference type="AlphaFoldDB" id="A0A8J2JBI4"/>
<proteinExistence type="predicted"/>